<dbReference type="AlphaFoldDB" id="A0A2U1E699"/>
<evidence type="ECO:0000313" key="4">
    <source>
        <dbReference type="Proteomes" id="UP000245793"/>
    </source>
</evidence>
<keyword evidence="1" id="KW-0732">Signal</keyword>
<evidence type="ECO:0000313" key="3">
    <source>
        <dbReference type="EMBL" id="PVY95478.1"/>
    </source>
</evidence>
<protein>
    <recommendedName>
        <fullName evidence="2">YcdB/YcdC repeated domain-containing protein</fullName>
    </recommendedName>
</protein>
<feature type="signal peptide" evidence="1">
    <location>
        <begin position="1"/>
        <end position="23"/>
    </location>
</feature>
<feature type="chain" id="PRO_5015476601" description="YcdB/YcdC repeated domain-containing protein" evidence="1">
    <location>
        <begin position="24"/>
        <end position="651"/>
    </location>
</feature>
<accession>A0A2U1E699</accession>
<organism evidence="3 4">
    <name type="scientific">Ezakiella coagulans</name>
    <dbReference type="NCBI Taxonomy" id="46507"/>
    <lineage>
        <taxon>Bacteria</taxon>
        <taxon>Bacillati</taxon>
        <taxon>Bacillota</taxon>
        <taxon>Tissierellia</taxon>
        <taxon>Ezakiella</taxon>
    </lineage>
</organism>
<keyword evidence="4" id="KW-1185">Reference proteome</keyword>
<dbReference type="RefSeq" id="WP_116479426.1">
    <property type="nucleotide sequence ID" value="NZ_QEKV01000001.1"/>
</dbReference>
<dbReference type="Pfam" id="PF16244">
    <property type="entry name" value="DUF4901"/>
    <property type="match status" value="1"/>
</dbReference>
<dbReference type="EMBL" id="QEKV01000001">
    <property type="protein sequence ID" value="PVY95478.1"/>
    <property type="molecule type" value="Genomic_DNA"/>
</dbReference>
<dbReference type="Proteomes" id="UP000245793">
    <property type="component" value="Unassembled WGS sequence"/>
</dbReference>
<evidence type="ECO:0000256" key="1">
    <source>
        <dbReference type="SAM" id="SignalP"/>
    </source>
</evidence>
<reference evidence="3 4" key="1">
    <citation type="submission" date="2018-04" db="EMBL/GenBank/DDBJ databases">
        <title>Genomic Encyclopedia of Type Strains, Phase IV (KMG-IV): sequencing the most valuable type-strain genomes for metagenomic binning, comparative biology and taxonomic classification.</title>
        <authorList>
            <person name="Goeker M."/>
        </authorList>
    </citation>
    <scope>NUCLEOTIDE SEQUENCE [LARGE SCALE GENOMIC DNA]</scope>
    <source>
        <strain evidence="3 4">DSM 20705</strain>
    </source>
</reference>
<comment type="caution">
    <text evidence="3">The sequence shown here is derived from an EMBL/GenBank/DDBJ whole genome shotgun (WGS) entry which is preliminary data.</text>
</comment>
<gene>
    <name evidence="3" type="ORF">C7381_1012</name>
</gene>
<sequence>MKILSIVISILMVFSLFATFVKAEDSTENVDISKYVIKARDIFGVSMDYDEVNSNVGDHSISINWNMKNDYSMSERITFDFNGNVLNYNKNFDDYKRFNRTLVSREDAKKTADALVKKLYPKSELKFENLEVVDSKYNLNYRLYSNGVRVYGAVVQISLNKEDGNCYRVDSTDSMQMFLRYDAKVDVSGIKGEGEAFEAIKKSYPARLDLLKSIDEKYVPYYTWNKRLIVDAKDFSKVKYDYWRSEYGANTKDASDEAAEKSMSEVEIKEKDKIKNLKTKEEALEKAISFFNLDKKKLKSGNLYPIYGTDFYNYSFNFRNDNKGRNYYFASATVKADDLLPTQFYTSDGRNDERKADASKVAPWVDKIKNELPFFDEYKEILDDDEDDNDRGYYIRKHFMRKLGEYFVPDDSIYLTFGADGLSNYGLTRIWGDIEHEDKKISSDDAFKRLKENFGCRLYILPIVDENRENIKETKLVYAIDTGMRSQKVRATDGKIGSDDEKYLNSPKGSEDDAEVKDAVISGFGVIDNKAYDDTATYKDLLYNLSYLFYENMNENTDTMMKRFKDLKIFDKETLDAPVSRETLAKALVLKKLSLKPEDIRTDVFNEDIKAKEKAYPALMIMLSGDFKDMDFEENATVHEMLKMISSIIFR</sequence>
<dbReference type="InterPro" id="IPR032599">
    <property type="entry name" value="YcdB/YcdC_rep_domain"/>
</dbReference>
<feature type="domain" description="YcdB/YcdC repeated" evidence="2">
    <location>
        <begin position="38"/>
        <end position="165"/>
    </location>
</feature>
<name>A0A2U1E699_9FIRM</name>
<evidence type="ECO:0000259" key="2">
    <source>
        <dbReference type="Pfam" id="PF16244"/>
    </source>
</evidence>
<proteinExistence type="predicted"/>